<dbReference type="PANTHER" id="PTHR24637">
    <property type="entry name" value="COLLAGEN"/>
    <property type="match status" value="1"/>
</dbReference>
<evidence type="ECO:0000256" key="1">
    <source>
        <dbReference type="ARBA" id="ARBA00022737"/>
    </source>
</evidence>
<dbReference type="Gene3D" id="1.20.5.320">
    <property type="entry name" value="6-Phosphogluconate Dehydrogenase, domain 3"/>
    <property type="match status" value="1"/>
</dbReference>
<dbReference type="Pfam" id="PF01484">
    <property type="entry name" value="Col_cuticle_N"/>
    <property type="match status" value="1"/>
</dbReference>
<feature type="compositionally biased region" description="Low complexity" evidence="2">
    <location>
        <begin position="290"/>
        <end position="299"/>
    </location>
</feature>
<evidence type="ECO:0000256" key="3">
    <source>
        <dbReference type="SAM" id="Phobius"/>
    </source>
</evidence>
<keyword evidence="3" id="KW-0812">Transmembrane</keyword>
<dbReference type="SMART" id="SM01088">
    <property type="entry name" value="Col_cuticle_N"/>
    <property type="match status" value="1"/>
</dbReference>
<feature type="region of interest" description="Disordered" evidence="2">
    <location>
        <begin position="136"/>
        <end position="310"/>
    </location>
</feature>
<keyword evidence="5" id="KW-1185">Reference proteome</keyword>
<keyword evidence="3" id="KW-1133">Transmembrane helix</keyword>
<feature type="transmembrane region" description="Helical" evidence="3">
    <location>
        <begin position="36"/>
        <end position="60"/>
    </location>
</feature>
<evidence type="ECO:0000259" key="4">
    <source>
        <dbReference type="SMART" id="SM01088"/>
    </source>
</evidence>
<dbReference type="InterPro" id="IPR002486">
    <property type="entry name" value="Col_cuticle_N"/>
</dbReference>
<keyword evidence="1" id="KW-0677">Repeat</keyword>
<evidence type="ECO:0000256" key="2">
    <source>
        <dbReference type="SAM" id="MobiDB-lite"/>
    </source>
</evidence>
<dbReference type="WBParaSite" id="ALUE_0001119701-mRNA-1">
    <property type="protein sequence ID" value="ALUE_0001119701-mRNA-1"/>
    <property type="gene ID" value="ALUE_0001119701"/>
</dbReference>
<organism evidence="5 6">
    <name type="scientific">Ascaris lumbricoides</name>
    <name type="common">Giant roundworm</name>
    <dbReference type="NCBI Taxonomy" id="6252"/>
    <lineage>
        <taxon>Eukaryota</taxon>
        <taxon>Metazoa</taxon>
        <taxon>Ecdysozoa</taxon>
        <taxon>Nematoda</taxon>
        <taxon>Chromadorea</taxon>
        <taxon>Rhabditida</taxon>
        <taxon>Spirurina</taxon>
        <taxon>Ascaridomorpha</taxon>
        <taxon>Ascaridoidea</taxon>
        <taxon>Ascarididae</taxon>
        <taxon>Ascaris</taxon>
    </lineage>
</organism>
<reference evidence="6" key="1">
    <citation type="submission" date="2017-02" db="UniProtKB">
        <authorList>
            <consortium name="WormBaseParasite"/>
        </authorList>
    </citation>
    <scope>IDENTIFICATION</scope>
</reference>
<name>A0A0M3I3H5_ASCLU</name>
<dbReference type="Pfam" id="PF01391">
    <property type="entry name" value="Collagen"/>
    <property type="match status" value="2"/>
</dbReference>
<keyword evidence="3" id="KW-0472">Membrane</keyword>
<evidence type="ECO:0000313" key="5">
    <source>
        <dbReference type="Proteomes" id="UP000036681"/>
    </source>
</evidence>
<feature type="domain" description="Nematode cuticle collagen N-terminal" evidence="4">
    <location>
        <begin position="36"/>
        <end position="88"/>
    </location>
</feature>
<proteinExistence type="predicted"/>
<dbReference type="PANTHER" id="PTHR24637:SF421">
    <property type="entry name" value="CUTICLE COLLAGEN DPY-2"/>
    <property type="match status" value="1"/>
</dbReference>
<dbReference type="AlphaFoldDB" id="A0A0M3I3H5"/>
<dbReference type="GO" id="GO:0042302">
    <property type="term" value="F:structural constituent of cuticle"/>
    <property type="evidence" value="ECO:0007669"/>
    <property type="project" value="InterPro"/>
</dbReference>
<feature type="compositionally biased region" description="Pro residues" evidence="2">
    <location>
        <begin position="218"/>
        <end position="232"/>
    </location>
</feature>
<feature type="compositionally biased region" description="Pro residues" evidence="2">
    <location>
        <begin position="173"/>
        <end position="182"/>
    </location>
</feature>
<evidence type="ECO:0000313" key="6">
    <source>
        <dbReference type="WBParaSite" id="ALUE_0001119701-mRNA-1"/>
    </source>
</evidence>
<sequence>MKSNGLPSPISHRRFFNADNDRDEILDDRKENAYKWIISISSIFSIASLLTLCLIVPSMYNYIDNIGTFSRQDFAYCESVTSDMETEMISLRSMQQNRTRRSNRSHYGGYNPSVLAIDAPVFQECPACCVPGERGPPGDTGLPGLPGSPGPDGAPGRPGATPNASCIPERIFEPPPCLPCPQGPRGVPGHPGFPGDPGDAGIPGRPGADGLPGKPGEEGPPGPPGPAGPIGPPGEKGITPQAHVIPGPPGDPGETGPWGPPGHQGANGEDGYTGPPGEKGWPGPPGPPGAIGFPGAVGPKGEAGPTGSPGTCVCQDTEVVIADTEGQIPAPRLEQTEVLSAEKMSEEAVYDGNAIGSSTGYKKFGSKHKH</sequence>
<protein>
    <submittedName>
        <fullName evidence="6">Col_cuticle_N domain-containing protein</fullName>
    </submittedName>
</protein>
<accession>A0A0M3I3H5</accession>
<dbReference type="Proteomes" id="UP000036681">
    <property type="component" value="Unplaced"/>
</dbReference>
<feature type="compositionally biased region" description="Low complexity" evidence="2">
    <location>
        <begin position="196"/>
        <end position="214"/>
    </location>
</feature>
<dbReference type="InterPro" id="IPR008160">
    <property type="entry name" value="Collagen"/>
</dbReference>